<evidence type="ECO:0000313" key="2">
    <source>
        <dbReference type="Proteomes" id="UP001139179"/>
    </source>
</evidence>
<comment type="caution">
    <text evidence="1">The sequence shown here is derived from an EMBL/GenBank/DDBJ whole genome shotgun (WGS) entry which is preliminary data.</text>
</comment>
<keyword evidence="2" id="KW-1185">Reference proteome</keyword>
<name>A0A9X2DQ88_9BACI</name>
<protein>
    <submittedName>
        <fullName evidence="1">Uncharacterized protein</fullName>
    </submittedName>
</protein>
<dbReference type="EMBL" id="JAMBOL010000010">
    <property type="protein sequence ID" value="MCM3714929.1"/>
    <property type="molecule type" value="Genomic_DNA"/>
</dbReference>
<sequence length="69" mass="8062">MHMSKQKQESLYSSSFKQIQFIQRLARKKHKKSPTIAEIAAITGDSEEYILESMEYGQPNLANIQPYYH</sequence>
<dbReference type="Proteomes" id="UP001139179">
    <property type="component" value="Unassembled WGS sequence"/>
</dbReference>
<reference evidence="1" key="1">
    <citation type="submission" date="2022-05" db="EMBL/GenBank/DDBJ databases">
        <title>Comparative Genomics of Spacecraft Associated Microbes.</title>
        <authorList>
            <person name="Tran M.T."/>
            <person name="Wright A."/>
            <person name="Seuylemezian A."/>
            <person name="Eisen J."/>
            <person name="Coil D."/>
        </authorList>
    </citation>
    <scope>NUCLEOTIDE SEQUENCE</scope>
    <source>
        <strain evidence="1">214.1.1</strain>
    </source>
</reference>
<evidence type="ECO:0000313" key="1">
    <source>
        <dbReference type="EMBL" id="MCM3714929.1"/>
    </source>
</evidence>
<proteinExistence type="predicted"/>
<gene>
    <name evidence="1" type="ORF">M3202_12645</name>
</gene>
<dbReference type="RefSeq" id="WP_251223696.1">
    <property type="nucleotide sequence ID" value="NZ_JAMBOL010000010.1"/>
</dbReference>
<accession>A0A9X2DQ88</accession>
<dbReference type="AlphaFoldDB" id="A0A9X2DQ88"/>
<organism evidence="1 2">
    <name type="scientific">Halalkalibacter oceani</name>
    <dbReference type="NCBI Taxonomy" id="1653776"/>
    <lineage>
        <taxon>Bacteria</taxon>
        <taxon>Bacillati</taxon>
        <taxon>Bacillota</taxon>
        <taxon>Bacilli</taxon>
        <taxon>Bacillales</taxon>
        <taxon>Bacillaceae</taxon>
        <taxon>Halalkalibacter</taxon>
    </lineage>
</organism>